<dbReference type="AlphaFoldDB" id="A0A6N6RFJ3"/>
<keyword evidence="2" id="KW-0249">Electron transport</keyword>
<comment type="caution">
    <text evidence="6">The sequence shown here is derived from an EMBL/GenBank/DDBJ whole genome shotgun (WGS) entry which is preliminary data.</text>
</comment>
<keyword evidence="1" id="KW-0813">Transport</keyword>
<evidence type="ECO:0000256" key="2">
    <source>
        <dbReference type="ARBA" id="ARBA00022982"/>
    </source>
</evidence>
<reference evidence="6 7" key="1">
    <citation type="submission" date="2019-09" db="EMBL/GenBank/DDBJ databases">
        <title>Genomes of family Cryomorphaceae.</title>
        <authorList>
            <person name="Bowman J.P."/>
        </authorList>
    </citation>
    <scope>NUCLEOTIDE SEQUENCE [LARGE SCALE GENOMIC DNA]</scope>
    <source>
        <strain evidence="6 7">LMG 25704</strain>
    </source>
</reference>
<dbReference type="GO" id="GO:0005829">
    <property type="term" value="C:cytosol"/>
    <property type="evidence" value="ECO:0007669"/>
    <property type="project" value="TreeGrafter"/>
</dbReference>
<name>A0A6N6RFJ3_9FLAO</name>
<keyword evidence="7" id="KW-1185">Reference proteome</keyword>
<organism evidence="6 7">
    <name type="scientific">Phaeocystidibacter luteus</name>
    <dbReference type="NCBI Taxonomy" id="911197"/>
    <lineage>
        <taxon>Bacteria</taxon>
        <taxon>Pseudomonadati</taxon>
        <taxon>Bacteroidota</taxon>
        <taxon>Flavobacteriia</taxon>
        <taxon>Flavobacteriales</taxon>
        <taxon>Phaeocystidibacteraceae</taxon>
        <taxon>Phaeocystidibacter</taxon>
    </lineage>
</organism>
<dbReference type="SUPFAM" id="SSF52833">
    <property type="entry name" value="Thioredoxin-like"/>
    <property type="match status" value="1"/>
</dbReference>
<dbReference type="GO" id="GO:0045454">
    <property type="term" value="P:cell redox homeostasis"/>
    <property type="evidence" value="ECO:0007669"/>
    <property type="project" value="TreeGrafter"/>
</dbReference>
<evidence type="ECO:0000313" key="6">
    <source>
        <dbReference type="EMBL" id="KAB2805462.1"/>
    </source>
</evidence>
<dbReference type="EMBL" id="WBVO01000014">
    <property type="protein sequence ID" value="KAB2805462.1"/>
    <property type="molecule type" value="Genomic_DNA"/>
</dbReference>
<evidence type="ECO:0000259" key="5">
    <source>
        <dbReference type="PROSITE" id="PS51352"/>
    </source>
</evidence>
<dbReference type="InterPro" id="IPR036249">
    <property type="entry name" value="Thioredoxin-like_sf"/>
</dbReference>
<feature type="domain" description="Thioredoxin" evidence="5">
    <location>
        <begin position="1"/>
        <end position="117"/>
    </location>
</feature>
<keyword evidence="3" id="KW-1015">Disulfide bond</keyword>
<dbReference type="RefSeq" id="WP_151668395.1">
    <property type="nucleotide sequence ID" value="NZ_WBVO01000014.1"/>
</dbReference>
<dbReference type="GO" id="GO:0015035">
    <property type="term" value="F:protein-disulfide reductase activity"/>
    <property type="evidence" value="ECO:0007669"/>
    <property type="project" value="TreeGrafter"/>
</dbReference>
<dbReference type="Proteomes" id="UP000468650">
    <property type="component" value="Unassembled WGS sequence"/>
</dbReference>
<keyword evidence="4" id="KW-0676">Redox-active center</keyword>
<evidence type="ECO:0000256" key="3">
    <source>
        <dbReference type="ARBA" id="ARBA00023157"/>
    </source>
</evidence>
<evidence type="ECO:0000256" key="1">
    <source>
        <dbReference type="ARBA" id="ARBA00022448"/>
    </source>
</evidence>
<dbReference type="Gene3D" id="3.40.30.10">
    <property type="entry name" value="Glutaredoxin"/>
    <property type="match status" value="1"/>
</dbReference>
<evidence type="ECO:0000313" key="7">
    <source>
        <dbReference type="Proteomes" id="UP000468650"/>
    </source>
</evidence>
<dbReference type="Pfam" id="PF00085">
    <property type="entry name" value="Thioredoxin"/>
    <property type="match status" value="1"/>
</dbReference>
<gene>
    <name evidence="6" type="ORF">F8C67_13505</name>
</gene>
<dbReference type="PROSITE" id="PS51352">
    <property type="entry name" value="THIOREDOXIN_2"/>
    <property type="match status" value="1"/>
</dbReference>
<proteinExistence type="predicted"/>
<dbReference type="PANTHER" id="PTHR45663">
    <property type="entry name" value="GEO12009P1"/>
    <property type="match status" value="1"/>
</dbReference>
<accession>A0A6N6RFJ3</accession>
<dbReference type="InterPro" id="IPR013766">
    <property type="entry name" value="Thioredoxin_domain"/>
</dbReference>
<dbReference type="PROSITE" id="PS00194">
    <property type="entry name" value="THIOREDOXIN_1"/>
    <property type="match status" value="1"/>
</dbReference>
<dbReference type="CDD" id="cd02947">
    <property type="entry name" value="TRX_family"/>
    <property type="match status" value="1"/>
</dbReference>
<dbReference type="OrthoDB" id="9790390at2"/>
<dbReference type="PANTHER" id="PTHR45663:SF11">
    <property type="entry name" value="GEO12009P1"/>
    <property type="match status" value="1"/>
</dbReference>
<sequence>MQPTKLDKQLFLELIHDFENLRQWVYKGNKPAIIHFTAEWCAPCNEMRERLQKLAVEYNGAVEFYEVNVDEEEELAIEFGIVNIPSVLFIPEHGEPMMQPGPVAEQVLKGVIDKVLLELFRSAG</sequence>
<protein>
    <submittedName>
        <fullName evidence="6">Redoxin domain-containing protein</fullName>
    </submittedName>
</protein>
<evidence type="ECO:0000256" key="4">
    <source>
        <dbReference type="ARBA" id="ARBA00023284"/>
    </source>
</evidence>
<dbReference type="InterPro" id="IPR017937">
    <property type="entry name" value="Thioredoxin_CS"/>
</dbReference>